<sequence>MRGLADSNEPTFNRGDIIWMTFKLAFIVNGEHWWSEIIPIEFVRVGKIPEQVQTKADHSLFPSLGESFPLLSAGDIVEFQDDISPRPLKRVKSHDSVNDRMSYRTKKVHNEKEGDIHMEDESVVDDDYVHIEAPELTSKNRLRSGKGAKNVNRL</sequence>
<name>A0A8H7Y1Y1_PSICU</name>
<reference evidence="1" key="1">
    <citation type="submission" date="2021-02" db="EMBL/GenBank/DDBJ databases">
        <title>Psilocybe cubensis genome.</title>
        <authorList>
            <person name="Mckernan K.J."/>
            <person name="Crawford S."/>
            <person name="Trippe A."/>
            <person name="Kane L.T."/>
            <person name="Mclaughlin S."/>
        </authorList>
    </citation>
    <scope>NUCLEOTIDE SEQUENCE [LARGE SCALE GENOMIC DNA]</scope>
    <source>
        <strain evidence="1">MGC-MH-2018</strain>
    </source>
</reference>
<gene>
    <name evidence="1" type="ORF">JR316_001707</name>
</gene>
<protein>
    <submittedName>
        <fullName evidence="1">Uncharacterized protein</fullName>
    </submittedName>
</protein>
<accession>A0A8H7Y1Y1</accession>
<organism evidence="1">
    <name type="scientific">Psilocybe cubensis</name>
    <name type="common">Psychedelic mushroom</name>
    <name type="synonym">Stropharia cubensis</name>
    <dbReference type="NCBI Taxonomy" id="181762"/>
    <lineage>
        <taxon>Eukaryota</taxon>
        <taxon>Fungi</taxon>
        <taxon>Dikarya</taxon>
        <taxon>Basidiomycota</taxon>
        <taxon>Agaricomycotina</taxon>
        <taxon>Agaricomycetes</taxon>
        <taxon>Agaricomycetidae</taxon>
        <taxon>Agaricales</taxon>
        <taxon>Agaricineae</taxon>
        <taxon>Strophariaceae</taxon>
        <taxon>Psilocybe</taxon>
    </lineage>
</organism>
<proteinExistence type="predicted"/>
<dbReference type="AlphaFoldDB" id="A0A8H7Y1Y1"/>
<evidence type="ECO:0000313" key="1">
    <source>
        <dbReference type="EMBL" id="KAG5172210.1"/>
    </source>
</evidence>
<comment type="caution">
    <text evidence="1">The sequence shown here is derived from an EMBL/GenBank/DDBJ whole genome shotgun (WGS) entry which is preliminary data.</text>
</comment>
<dbReference type="EMBL" id="JAFIQS010000002">
    <property type="protein sequence ID" value="KAG5172210.1"/>
    <property type="molecule type" value="Genomic_DNA"/>
</dbReference>